<accession>A0A1G4INK5</accession>
<gene>
    <name evidence="2" type="ORF">LADA_0A04632G</name>
</gene>
<dbReference type="FunFam" id="3.40.640.10:FF:000080">
    <property type="entry name" value="Aminotransferase, putative"/>
    <property type="match status" value="1"/>
</dbReference>
<dbReference type="InterPro" id="IPR015422">
    <property type="entry name" value="PyrdxlP-dep_Trfase_small"/>
</dbReference>
<evidence type="ECO:0000313" key="2">
    <source>
        <dbReference type="EMBL" id="SCU78243.1"/>
    </source>
</evidence>
<dbReference type="AlphaFoldDB" id="A0A1G4INK5"/>
<dbReference type="CDD" id="cd00609">
    <property type="entry name" value="AAT_like"/>
    <property type="match status" value="1"/>
</dbReference>
<dbReference type="Pfam" id="PF00155">
    <property type="entry name" value="Aminotran_1_2"/>
    <property type="match status" value="1"/>
</dbReference>
<dbReference type="InterPro" id="IPR015421">
    <property type="entry name" value="PyrdxlP-dep_Trfase_major"/>
</dbReference>
<evidence type="ECO:0000313" key="3">
    <source>
        <dbReference type="Proteomes" id="UP000190274"/>
    </source>
</evidence>
<protein>
    <submittedName>
        <fullName evidence="2">LADA_0A04632g1_1</fullName>
    </submittedName>
</protein>
<dbReference type="PANTHER" id="PTHR42858">
    <property type="entry name" value="AMINOTRANSFERASE"/>
    <property type="match status" value="1"/>
</dbReference>
<dbReference type="GO" id="GO:0030170">
    <property type="term" value="F:pyridoxal phosphate binding"/>
    <property type="evidence" value="ECO:0007669"/>
    <property type="project" value="InterPro"/>
</dbReference>
<dbReference type="SUPFAM" id="SSF53383">
    <property type="entry name" value="PLP-dependent transferases"/>
    <property type="match status" value="1"/>
</dbReference>
<dbReference type="Gene3D" id="3.40.640.10">
    <property type="entry name" value="Type I PLP-dependent aspartate aminotransferase-like (Major domain)"/>
    <property type="match status" value="1"/>
</dbReference>
<proteinExistence type="predicted"/>
<sequence length="446" mass="50552">MTGHQHISFLRGWITHSLLPRDEILKASTELLAPSLREYDDDVDNHHPLVYGVDSGSLWVRESICNLSNQAFRLENDERAKSKPEYINLTSGASYGMLNLLLQTTLPHTGYTRQAFVVSPTYFLINNAFIDAGFRGKITAIREKGDGLDLETLQERLDYFVKADEGHNHSEDPYLVNPAIGEPKKLYRFVIYLIPTHSNPSGKTYSLNFRLKLIALARKYDMLIITDDVYDLLNYEQPMGQLPCPIPRFTTLDRASCQGTAQDFGNTIVNTTFSKLIAPGLRFGYQESVNDKLVTQLSKGGANASGGTPSQLNSMIVGTMLRNGDCAKLVKQIRETLRERCQTLYDSIKKFMPLDTQYDLQTGGYFSWCTLPDGYDSKEICERLACESNVLIPDGSRFEVVDNCMEWEKRSVRLSVSYLSSTEIETGVYLWGQMCKRYAEEHQLKF</sequence>
<dbReference type="EMBL" id="LT598460">
    <property type="protein sequence ID" value="SCU78243.1"/>
    <property type="molecule type" value="Genomic_DNA"/>
</dbReference>
<organism evidence="2 3">
    <name type="scientific">Lachancea dasiensis</name>
    <dbReference type="NCBI Taxonomy" id="1072105"/>
    <lineage>
        <taxon>Eukaryota</taxon>
        <taxon>Fungi</taxon>
        <taxon>Dikarya</taxon>
        <taxon>Ascomycota</taxon>
        <taxon>Saccharomycotina</taxon>
        <taxon>Saccharomycetes</taxon>
        <taxon>Saccharomycetales</taxon>
        <taxon>Saccharomycetaceae</taxon>
        <taxon>Lachancea</taxon>
    </lineage>
</organism>
<dbReference type="STRING" id="1266660.A0A1G4INK5"/>
<feature type="domain" description="Aminotransferase class I/classII large" evidence="1">
    <location>
        <begin position="73"/>
        <end position="426"/>
    </location>
</feature>
<dbReference type="Proteomes" id="UP000190274">
    <property type="component" value="Chromosome A"/>
</dbReference>
<dbReference type="GO" id="GO:0047536">
    <property type="term" value="F:2-aminoadipate transaminase activity"/>
    <property type="evidence" value="ECO:0007669"/>
    <property type="project" value="TreeGrafter"/>
</dbReference>
<reference evidence="2 3" key="1">
    <citation type="submission" date="2016-03" db="EMBL/GenBank/DDBJ databases">
        <authorList>
            <person name="Devillers H."/>
        </authorList>
    </citation>
    <scope>NUCLEOTIDE SEQUENCE [LARGE SCALE GENOMIC DNA]</scope>
    <source>
        <strain evidence="2">CBS 10888</strain>
    </source>
</reference>
<dbReference type="PANTHER" id="PTHR42858:SF1">
    <property type="entry name" value="LD15494P"/>
    <property type="match status" value="1"/>
</dbReference>
<dbReference type="InterPro" id="IPR004839">
    <property type="entry name" value="Aminotransferase_I/II_large"/>
</dbReference>
<dbReference type="Gene3D" id="3.90.1150.10">
    <property type="entry name" value="Aspartate Aminotransferase, domain 1"/>
    <property type="match status" value="1"/>
</dbReference>
<dbReference type="OrthoDB" id="7042322at2759"/>
<keyword evidence="3" id="KW-1185">Reference proteome</keyword>
<evidence type="ECO:0000259" key="1">
    <source>
        <dbReference type="Pfam" id="PF00155"/>
    </source>
</evidence>
<dbReference type="InterPro" id="IPR015424">
    <property type="entry name" value="PyrdxlP-dep_Trfase"/>
</dbReference>
<name>A0A1G4INK5_9SACH</name>